<dbReference type="FunFam" id="3.30.830.10:FF:000005">
    <property type="entry name" value="nardilysin isoform X1"/>
    <property type="match status" value="1"/>
</dbReference>
<dbReference type="AlphaFoldDB" id="A0A7R9BJL1"/>
<dbReference type="GO" id="GO:0005739">
    <property type="term" value="C:mitochondrion"/>
    <property type="evidence" value="ECO:0007669"/>
    <property type="project" value="TreeGrafter"/>
</dbReference>
<dbReference type="PANTHER" id="PTHR43690:SF18">
    <property type="entry name" value="INSULIN-DEGRADING ENZYME-RELATED"/>
    <property type="match status" value="1"/>
</dbReference>
<comment type="similarity">
    <text evidence="1 12">Belongs to the peptidase M16 family.</text>
</comment>
<reference evidence="18" key="1">
    <citation type="submission" date="2020-11" db="EMBL/GenBank/DDBJ databases">
        <authorList>
            <person name="Tran Van P."/>
        </authorList>
    </citation>
    <scope>NUCLEOTIDE SEQUENCE</scope>
</reference>
<dbReference type="EMBL" id="CAJPEX010000368">
    <property type="protein sequence ID" value="CAG0915335.1"/>
    <property type="molecule type" value="Genomic_DNA"/>
</dbReference>
<dbReference type="SUPFAM" id="SSF63411">
    <property type="entry name" value="LuxS/MPP-like metallohydrolase"/>
    <property type="match status" value="4"/>
</dbReference>
<evidence type="ECO:0000256" key="10">
    <source>
        <dbReference type="ARBA" id="ARBA00074992"/>
    </source>
</evidence>
<feature type="region of interest" description="Disordered" evidence="13">
    <location>
        <begin position="1"/>
        <end position="27"/>
    </location>
</feature>
<comment type="catalytic activity">
    <reaction evidence="7">
        <text>Degradation of insulin, glucagon and other polypeptides. No action on proteins.</text>
        <dbReference type="EC" id="3.4.24.56"/>
    </reaction>
</comment>
<dbReference type="Pfam" id="PF22456">
    <property type="entry name" value="PqqF-like_C_4"/>
    <property type="match status" value="1"/>
</dbReference>
<dbReference type="Pfam" id="PF05193">
    <property type="entry name" value="Peptidase_M16_C"/>
    <property type="match status" value="1"/>
</dbReference>
<evidence type="ECO:0000259" key="14">
    <source>
        <dbReference type="Pfam" id="PF00675"/>
    </source>
</evidence>
<feature type="domain" description="Coenzyme PQQ synthesis protein F-like C-terminal lobe" evidence="17">
    <location>
        <begin position="817"/>
        <end position="915"/>
    </location>
</feature>
<dbReference type="EMBL" id="OA882405">
    <property type="protein sequence ID" value="CAD7275183.1"/>
    <property type="molecule type" value="Genomic_DNA"/>
</dbReference>
<dbReference type="GO" id="GO:0051603">
    <property type="term" value="P:proteolysis involved in protein catabolic process"/>
    <property type="evidence" value="ECO:0007669"/>
    <property type="project" value="TreeGrafter"/>
</dbReference>
<dbReference type="FunFam" id="3.30.830.10:FF:000004">
    <property type="entry name" value="Putative insulin-degrading enzyme"/>
    <property type="match status" value="1"/>
</dbReference>
<dbReference type="FunFam" id="3.30.830.10:FF:000003">
    <property type="entry name" value="Insulin-degrading enzyme"/>
    <property type="match status" value="1"/>
</dbReference>
<evidence type="ECO:0000256" key="1">
    <source>
        <dbReference type="ARBA" id="ARBA00007261"/>
    </source>
</evidence>
<accession>A0A7R9BJL1</accession>
<evidence type="ECO:0000259" key="17">
    <source>
        <dbReference type="Pfam" id="PF22456"/>
    </source>
</evidence>
<dbReference type="Pfam" id="PF00675">
    <property type="entry name" value="Peptidase_M16"/>
    <property type="match status" value="1"/>
</dbReference>
<dbReference type="Gene3D" id="3.30.830.10">
    <property type="entry name" value="Metalloenzyme, LuxS/M16 peptidase-like"/>
    <property type="match status" value="4"/>
</dbReference>
<dbReference type="Proteomes" id="UP000678499">
    <property type="component" value="Unassembled WGS sequence"/>
</dbReference>
<dbReference type="InterPro" id="IPR054734">
    <property type="entry name" value="PqqF-like_C_4"/>
</dbReference>
<keyword evidence="2" id="KW-0645">Protease</keyword>
<evidence type="ECO:0000256" key="7">
    <source>
        <dbReference type="ARBA" id="ARBA00052248"/>
    </source>
</evidence>
<dbReference type="Pfam" id="PF16187">
    <property type="entry name" value="Peptidase_M16_M"/>
    <property type="match status" value="1"/>
</dbReference>
<dbReference type="OrthoDB" id="952271at2759"/>
<feature type="domain" description="Peptidase M16 middle/third" evidence="16">
    <location>
        <begin position="423"/>
        <end position="707"/>
    </location>
</feature>
<evidence type="ECO:0000256" key="8">
    <source>
        <dbReference type="ARBA" id="ARBA00066874"/>
    </source>
</evidence>
<keyword evidence="19" id="KW-1185">Reference proteome</keyword>
<organism evidence="18">
    <name type="scientific">Notodromas monacha</name>
    <dbReference type="NCBI Taxonomy" id="399045"/>
    <lineage>
        <taxon>Eukaryota</taxon>
        <taxon>Metazoa</taxon>
        <taxon>Ecdysozoa</taxon>
        <taxon>Arthropoda</taxon>
        <taxon>Crustacea</taxon>
        <taxon>Oligostraca</taxon>
        <taxon>Ostracoda</taxon>
        <taxon>Podocopa</taxon>
        <taxon>Podocopida</taxon>
        <taxon>Cypridocopina</taxon>
        <taxon>Cypridoidea</taxon>
        <taxon>Cyprididae</taxon>
        <taxon>Notodromas</taxon>
    </lineage>
</organism>
<dbReference type="InterPro" id="IPR001431">
    <property type="entry name" value="Pept_M16_Zn_BS"/>
</dbReference>
<keyword evidence="6" id="KW-0482">Metalloprotease</keyword>
<feature type="domain" description="Peptidase M16 N-terminal" evidence="14">
    <location>
        <begin position="75"/>
        <end position="213"/>
    </location>
</feature>
<feature type="domain" description="Peptidase M16 C-terminal" evidence="15">
    <location>
        <begin position="239"/>
        <end position="416"/>
    </location>
</feature>
<evidence type="ECO:0000256" key="12">
    <source>
        <dbReference type="RuleBase" id="RU004447"/>
    </source>
</evidence>
<evidence type="ECO:0000256" key="9">
    <source>
        <dbReference type="ARBA" id="ARBA00070422"/>
    </source>
</evidence>
<dbReference type="InterPro" id="IPR032632">
    <property type="entry name" value="Peptidase_M16_M"/>
</dbReference>
<dbReference type="PANTHER" id="PTHR43690">
    <property type="entry name" value="NARDILYSIN"/>
    <property type="match status" value="1"/>
</dbReference>
<dbReference type="GO" id="GO:0046872">
    <property type="term" value="F:metal ion binding"/>
    <property type="evidence" value="ECO:0007669"/>
    <property type="project" value="UniProtKB-KW"/>
</dbReference>
<keyword evidence="4" id="KW-0378">Hydrolase</keyword>
<evidence type="ECO:0000256" key="13">
    <source>
        <dbReference type="SAM" id="MobiDB-lite"/>
    </source>
</evidence>
<dbReference type="InterPro" id="IPR007863">
    <property type="entry name" value="Peptidase_M16_C"/>
</dbReference>
<evidence type="ECO:0000313" key="18">
    <source>
        <dbReference type="EMBL" id="CAD7275183.1"/>
    </source>
</evidence>
<dbReference type="InterPro" id="IPR050626">
    <property type="entry name" value="Peptidase_M16"/>
</dbReference>
<gene>
    <name evidence="18" type="ORF">NMOB1V02_LOCUS2983</name>
</gene>
<name>A0A7R9BJL1_9CRUS</name>
<evidence type="ECO:0000259" key="15">
    <source>
        <dbReference type="Pfam" id="PF05193"/>
    </source>
</evidence>
<evidence type="ECO:0000259" key="16">
    <source>
        <dbReference type="Pfam" id="PF16187"/>
    </source>
</evidence>
<feature type="compositionally biased region" description="Polar residues" evidence="13">
    <location>
        <begin position="10"/>
        <end position="25"/>
    </location>
</feature>
<keyword evidence="3" id="KW-0479">Metal-binding</keyword>
<evidence type="ECO:0000256" key="11">
    <source>
        <dbReference type="ARBA" id="ARBA00080349"/>
    </source>
</evidence>
<evidence type="ECO:0000313" key="19">
    <source>
        <dbReference type="Proteomes" id="UP000678499"/>
    </source>
</evidence>
<keyword evidence="5" id="KW-0862">Zinc</keyword>
<dbReference type="GO" id="GO:0005829">
    <property type="term" value="C:cytosol"/>
    <property type="evidence" value="ECO:0007669"/>
    <property type="project" value="TreeGrafter"/>
</dbReference>
<proteinExistence type="inferred from homology"/>
<evidence type="ECO:0000256" key="5">
    <source>
        <dbReference type="ARBA" id="ARBA00022833"/>
    </source>
</evidence>
<protein>
    <recommendedName>
        <fullName evidence="9">Insulin-degrading enzyme</fullName>
        <ecNumber evidence="8">3.4.24.56</ecNumber>
    </recommendedName>
    <alternativeName>
        <fullName evidence="11">Insulin protease</fullName>
    </alternativeName>
    <alternativeName>
        <fullName evidence="10">Insulysin</fullName>
    </alternativeName>
</protein>
<evidence type="ECO:0000256" key="2">
    <source>
        <dbReference type="ARBA" id="ARBA00022670"/>
    </source>
</evidence>
<dbReference type="GO" id="GO:0043171">
    <property type="term" value="P:peptide catabolic process"/>
    <property type="evidence" value="ECO:0007669"/>
    <property type="project" value="TreeGrafter"/>
</dbReference>
<dbReference type="InterPro" id="IPR011249">
    <property type="entry name" value="Metalloenz_LuxS/M16"/>
</dbReference>
<dbReference type="EC" id="3.4.24.56" evidence="8"/>
<sequence length="1036" mass="118425">MEESQADQRALTSAPASSPITSQAQKELKNDLKLEEKVGIVPVDSSLVATRFKPIIKSESDNREYRAVVLKNKLKVMLVSDPTTDKAAAAIDVHIGSLSDPWELPGLAHFCEHMLFMGTEKYPSENEYSKFISEHGGSTNAFTSGEHTNYHFDIAPDHLSQALDIFAQFFISPLFTEGATSREVQAIESEHSKNIPSDNWRFHRLEKHLAKPGHDYGKFGTGNIETLQTEPAKKGINVRNELLKFHQKWYSASLMTLSVIGSSSLNDLEAEVSSLFNTIPNNDATAPVWNEHPYGPEQIQRMVYMVPIKDIRILSFSFPIKDSQPHYKSAPIRYIGHLIGHEGKGSLLSFLKRNGWVNALNVGETKGVTGHSFFDAEMDLTEVGFQHITEIIAAFFQYVEILKQDGIQKWIFKELQDLGAMDFRFKDKEAPQTLVIGISNLLHYYPAEEVISAPFLIEKFDADLIKETLAAIKPENLYAVILAKENEGKAKLTEPVFKIKYAVEKISPETIESWRNVAKNSALFLPEPNQFIPENFTLFPLGKPKDTQNHGAPELIENTEAFRFWYKQDDQFFTPKAVIRFEIRSPLAYQDPNHINLAHMFVLLFEDDLTEYSYPAHLAGLSFGLLNVKYGMHVIVRGYNHKLHVLLEKVMDKLISFNPDPVRFEVLKEVYIRSLKNFEADQPYNHAMHYTTLILAARSWSNKQLLDDANRQNALTVEKLKKYADQLKAKFFVEGLIHGNVDRKNALEYVTSLKKYFCERGYEALYSQQLILDRQIYLHPRTHHVYEITNNVHNSSCVDLYLQCRVMNTQENVLLELFSQVIQDPVMDCLRTKEQLGYLVAAYVKRVSGAQGLTILVQSPHHPRYLDTRIETFLEYIEELLGAMSPEEFDRHKRSLRSNRLERPPTLRVQTGRYWSEIALGQYFFNRDQREMDYLATVTKEQLLDFYKKRLAPDAPKRRKIATHVISTLENPPRTPMIEQPQETCRATMKKADSIMDATVISDVLDFKNQLPLLPLAKPYMSMKVGGVDGGTTANF</sequence>
<evidence type="ECO:0000256" key="3">
    <source>
        <dbReference type="ARBA" id="ARBA00022723"/>
    </source>
</evidence>
<dbReference type="PROSITE" id="PS00143">
    <property type="entry name" value="INSULINASE"/>
    <property type="match status" value="1"/>
</dbReference>
<dbReference type="GO" id="GO:0004222">
    <property type="term" value="F:metalloendopeptidase activity"/>
    <property type="evidence" value="ECO:0007669"/>
    <property type="project" value="UniProtKB-EC"/>
</dbReference>
<evidence type="ECO:0000256" key="4">
    <source>
        <dbReference type="ARBA" id="ARBA00022801"/>
    </source>
</evidence>
<dbReference type="InterPro" id="IPR011765">
    <property type="entry name" value="Pept_M16_N"/>
</dbReference>
<evidence type="ECO:0000256" key="6">
    <source>
        <dbReference type="ARBA" id="ARBA00023049"/>
    </source>
</evidence>